<organism evidence="1 2">
    <name type="scientific">Clonorchis sinensis</name>
    <name type="common">Chinese liver fluke</name>
    <dbReference type="NCBI Taxonomy" id="79923"/>
    <lineage>
        <taxon>Eukaryota</taxon>
        <taxon>Metazoa</taxon>
        <taxon>Spiralia</taxon>
        <taxon>Lophotrochozoa</taxon>
        <taxon>Platyhelminthes</taxon>
        <taxon>Trematoda</taxon>
        <taxon>Digenea</taxon>
        <taxon>Opisthorchiida</taxon>
        <taxon>Opisthorchiata</taxon>
        <taxon>Opisthorchiidae</taxon>
        <taxon>Clonorchis</taxon>
    </lineage>
</organism>
<protein>
    <submittedName>
        <fullName evidence="1">Uncharacterized protein</fullName>
    </submittedName>
</protein>
<dbReference type="InParanoid" id="A0A419QG33"/>
<comment type="caution">
    <text evidence="1">The sequence shown here is derived from an EMBL/GenBank/DDBJ whole genome shotgun (WGS) entry which is preliminary data.</text>
</comment>
<proteinExistence type="predicted"/>
<name>A0A419QG33_CLOSI</name>
<accession>A0A419QG33</accession>
<gene>
    <name evidence="1" type="ORF">CSKR_100868</name>
</gene>
<dbReference type="Proteomes" id="UP000286415">
    <property type="component" value="Unassembled WGS sequence"/>
</dbReference>
<evidence type="ECO:0000313" key="2">
    <source>
        <dbReference type="Proteomes" id="UP000286415"/>
    </source>
</evidence>
<evidence type="ECO:0000313" key="1">
    <source>
        <dbReference type="EMBL" id="KAG5443884.1"/>
    </source>
</evidence>
<reference evidence="1 2" key="1">
    <citation type="journal article" date="2018" name="Biotechnol. Adv.">
        <title>Improved genomic resources and new bioinformatic workflow for the carcinogenic parasite Clonorchis sinensis: Biotechnological implications.</title>
        <authorList>
            <person name="Wang D."/>
            <person name="Korhonen P.K."/>
            <person name="Gasser R.B."/>
            <person name="Young N.D."/>
        </authorList>
    </citation>
    <scope>NUCLEOTIDE SEQUENCE [LARGE SCALE GENOMIC DNA]</scope>
    <source>
        <strain evidence="1">Cs-k2</strain>
    </source>
</reference>
<dbReference type="AlphaFoldDB" id="A0A419QG33"/>
<reference evidence="1 2" key="2">
    <citation type="journal article" date="2021" name="Genomics">
        <title>High-quality reference genome for Clonorchis sinensis.</title>
        <authorList>
            <person name="Young N.D."/>
            <person name="Stroehlein A.J."/>
            <person name="Kinkar L."/>
            <person name="Wang T."/>
            <person name="Sohn W.M."/>
            <person name="Chang B.C.H."/>
            <person name="Kaur P."/>
            <person name="Weisz D."/>
            <person name="Dudchenko O."/>
            <person name="Aiden E.L."/>
            <person name="Korhonen P.K."/>
            <person name="Gasser R.B."/>
        </authorList>
    </citation>
    <scope>NUCLEOTIDE SEQUENCE [LARGE SCALE GENOMIC DNA]</scope>
    <source>
        <strain evidence="1">Cs-k2</strain>
    </source>
</reference>
<keyword evidence="2" id="KW-1185">Reference proteome</keyword>
<dbReference type="EMBL" id="NIRI02000056">
    <property type="protein sequence ID" value="KAG5443884.1"/>
    <property type="molecule type" value="Genomic_DNA"/>
</dbReference>
<sequence length="293" mass="32811">MPQLIHNLENMMRAFEICALISSDTLQSDLIQPRRHVDFPAISRGMLNDCIFRSLVLNNEGKRRGSKDGVIVASLFNVASASPLSFEMRTIASTYSRSTKLPVLDTFFNGSTRCTTEYSLSNCLITDTSTPTHTSYGCSAKIVEHLKTSQFRCSNRPSLTAIQRNSPHCNLMHTSLEIQRHTTLQIRAFTSSVTLQSELIQPPRNVKRSTTSSASPWNVSSVFSDCMSRSRILNFMNQALNEDFASIFEQCEWEVIGPEARWRLREHMQSEISEAIGGSTSMVQGSTSTVDPR</sequence>